<feature type="region of interest" description="Disordered" evidence="7">
    <location>
        <begin position="1"/>
        <end position="36"/>
    </location>
</feature>
<dbReference type="FunFam" id="3.30.160.60:FF:001366">
    <property type="entry name" value="Zinc finger protein 2"/>
    <property type="match status" value="1"/>
</dbReference>
<keyword evidence="9" id="KW-1185">Reference proteome</keyword>
<dbReference type="GeneID" id="101510905"/>
<protein>
    <submittedName>
        <fullName evidence="10">Zinc finger protein 3</fullName>
    </submittedName>
</protein>
<dbReference type="SUPFAM" id="SSF57667">
    <property type="entry name" value="beta-beta-alpha zinc fingers"/>
    <property type="match status" value="1"/>
</dbReference>
<keyword evidence="4" id="KW-0862">Zinc</keyword>
<dbReference type="InterPro" id="IPR044246">
    <property type="entry name" value="ZFP3-like"/>
</dbReference>
<evidence type="ECO:0000256" key="4">
    <source>
        <dbReference type="ARBA" id="ARBA00022833"/>
    </source>
</evidence>
<keyword evidence="5" id="KW-0539">Nucleus</keyword>
<dbReference type="Gene3D" id="3.30.160.60">
    <property type="entry name" value="Classic Zinc Finger"/>
    <property type="match status" value="1"/>
</dbReference>
<dbReference type="PANTHER" id="PTHR47287">
    <property type="entry name" value="C2H2 AND C2HC ZINC FINGERS SUPERFAMILY PROTEIN"/>
    <property type="match status" value="1"/>
</dbReference>
<dbReference type="GO" id="GO:0009788">
    <property type="term" value="P:negative regulation of abscisic acid-activated signaling pathway"/>
    <property type="evidence" value="ECO:0007669"/>
    <property type="project" value="InterPro"/>
</dbReference>
<organism evidence="9 10">
    <name type="scientific">Cicer arietinum</name>
    <name type="common">Chickpea</name>
    <name type="synonym">Garbanzo</name>
    <dbReference type="NCBI Taxonomy" id="3827"/>
    <lineage>
        <taxon>Eukaryota</taxon>
        <taxon>Viridiplantae</taxon>
        <taxon>Streptophyta</taxon>
        <taxon>Embryophyta</taxon>
        <taxon>Tracheophyta</taxon>
        <taxon>Spermatophyta</taxon>
        <taxon>Magnoliopsida</taxon>
        <taxon>eudicotyledons</taxon>
        <taxon>Gunneridae</taxon>
        <taxon>Pentapetalae</taxon>
        <taxon>rosids</taxon>
        <taxon>fabids</taxon>
        <taxon>Fabales</taxon>
        <taxon>Fabaceae</taxon>
        <taxon>Papilionoideae</taxon>
        <taxon>50 kb inversion clade</taxon>
        <taxon>NPAAA clade</taxon>
        <taxon>Hologalegina</taxon>
        <taxon>IRL clade</taxon>
        <taxon>Cicereae</taxon>
        <taxon>Cicer</taxon>
    </lineage>
</organism>
<dbReference type="KEGG" id="cam:101510905"/>
<evidence type="ECO:0000256" key="5">
    <source>
        <dbReference type="ARBA" id="ARBA00023242"/>
    </source>
</evidence>
<dbReference type="AlphaFoldDB" id="A0A1S3DUX6"/>
<keyword evidence="2" id="KW-0479">Metal-binding</keyword>
<dbReference type="PANTHER" id="PTHR47287:SF6">
    <property type="entry name" value="TRANSCRIPTION FACTOR C2H2 FAMILY-RELATED"/>
    <property type="match status" value="1"/>
</dbReference>
<dbReference type="RefSeq" id="XP_012567292.1">
    <property type="nucleotide sequence ID" value="XM_012711838.2"/>
</dbReference>
<reference evidence="10" key="1">
    <citation type="submission" date="2025-08" db="UniProtKB">
        <authorList>
            <consortium name="RefSeq"/>
        </authorList>
    </citation>
    <scope>IDENTIFICATION</scope>
    <source>
        <tissue evidence="10">Etiolated seedlings</tissue>
    </source>
</reference>
<dbReference type="PROSITE" id="PS00028">
    <property type="entry name" value="ZINC_FINGER_C2H2_1"/>
    <property type="match status" value="1"/>
</dbReference>
<dbReference type="InterPro" id="IPR013087">
    <property type="entry name" value="Znf_C2H2_type"/>
</dbReference>
<accession>A0A1S3DUX6</accession>
<evidence type="ECO:0000313" key="9">
    <source>
        <dbReference type="Proteomes" id="UP000087171"/>
    </source>
</evidence>
<evidence type="ECO:0000256" key="6">
    <source>
        <dbReference type="PROSITE-ProRule" id="PRU00042"/>
    </source>
</evidence>
<dbReference type="InterPro" id="IPR036236">
    <property type="entry name" value="Znf_C2H2_sf"/>
</dbReference>
<evidence type="ECO:0000256" key="7">
    <source>
        <dbReference type="SAM" id="MobiDB-lite"/>
    </source>
</evidence>
<sequence>MDLLKPGTYPSENLNLPCLEPSMDTQTHRKHKHDSSPHLVLDLSLSNKDSGDDYSTLTEKIIGQTLPTSRPNFKSSEFIFSENQRVKDQKKGDGYSNHELNLLNCFHTNLSESSSESSHENELDPRVFSCNYCQRKFYSSQALGGHQNAHKRERTLARRGYKAGASGSSVDLGQRYTTTSMASSLPSYGLCNKSLGIQVHSMINKPSFQTPFYGFCSNGCQRQHFDTQSAIGKFHVMAENEPSLSSEIQRVAMFPKRFVNEGFGGYLFGSNTSHLKSKQENLQKLDLSLKL</sequence>
<evidence type="ECO:0000256" key="1">
    <source>
        <dbReference type="ARBA" id="ARBA00004123"/>
    </source>
</evidence>
<evidence type="ECO:0000256" key="2">
    <source>
        <dbReference type="ARBA" id="ARBA00022723"/>
    </source>
</evidence>
<dbReference type="GO" id="GO:0008270">
    <property type="term" value="F:zinc ion binding"/>
    <property type="evidence" value="ECO:0007669"/>
    <property type="project" value="UniProtKB-KW"/>
</dbReference>
<dbReference type="OrthoDB" id="1933825at2759"/>
<dbReference type="PROSITE" id="PS50157">
    <property type="entry name" value="ZINC_FINGER_C2H2_2"/>
    <property type="match status" value="1"/>
</dbReference>
<name>A0A1S3DUX6_CICAR</name>
<dbReference type="Proteomes" id="UP000087171">
    <property type="component" value="Unplaced"/>
</dbReference>
<dbReference type="STRING" id="3827.A0A1S3DUX6"/>
<evidence type="ECO:0000259" key="8">
    <source>
        <dbReference type="PROSITE" id="PS50157"/>
    </source>
</evidence>
<comment type="subcellular location">
    <subcellularLocation>
        <location evidence="1">Nucleus</location>
    </subcellularLocation>
</comment>
<evidence type="ECO:0000256" key="3">
    <source>
        <dbReference type="ARBA" id="ARBA00022771"/>
    </source>
</evidence>
<keyword evidence="3 6" id="KW-0863">Zinc-finger</keyword>
<evidence type="ECO:0000313" key="10">
    <source>
        <dbReference type="RefSeq" id="XP_012567292.1"/>
    </source>
</evidence>
<proteinExistence type="predicted"/>
<gene>
    <name evidence="10" type="primary">LOC101510905</name>
</gene>
<feature type="domain" description="C2H2-type" evidence="8">
    <location>
        <begin position="128"/>
        <end position="155"/>
    </location>
</feature>
<dbReference type="GO" id="GO:0005634">
    <property type="term" value="C:nucleus"/>
    <property type="evidence" value="ECO:0007669"/>
    <property type="project" value="UniProtKB-SubCell"/>
</dbReference>